<reference evidence="1" key="3">
    <citation type="submission" date="2025-09" db="UniProtKB">
        <authorList>
            <consortium name="Ensembl"/>
        </authorList>
    </citation>
    <scope>IDENTIFICATION</scope>
</reference>
<dbReference type="AlphaFoldDB" id="A0A493T9Q1"/>
<reference evidence="1 2" key="1">
    <citation type="submission" date="2017-10" db="EMBL/GenBank/DDBJ databases">
        <title>A new Pekin duck reference genome.</title>
        <authorList>
            <person name="Hou Z.-C."/>
            <person name="Zhou Z.-K."/>
            <person name="Zhu F."/>
            <person name="Hou S.-S."/>
        </authorList>
    </citation>
    <scope>NUCLEOTIDE SEQUENCE [LARGE SCALE GENOMIC DNA]</scope>
</reference>
<sequence length="111" mass="12514">MDRFISEITLLVFLGLSRNKLDLCPSFGSLSAAKSEPNVPLPRVLMTARFQMSTHLWKQASACQLRASHGKRSHSPWCIVRQSTDNYRLISKRNMALVKGIISVLPFLINT</sequence>
<dbReference type="Ensembl" id="ENSAPLT00000031081.1">
    <property type="protein sequence ID" value="ENSAPLP00000022380.1"/>
    <property type="gene ID" value="ENSAPLG00000017728.1"/>
</dbReference>
<accession>A0A493T9Q1</accession>
<evidence type="ECO:0000313" key="1">
    <source>
        <dbReference type="Ensembl" id="ENSAPLP00000022380.1"/>
    </source>
</evidence>
<keyword evidence="2" id="KW-1185">Reference proteome</keyword>
<evidence type="ECO:0000313" key="2">
    <source>
        <dbReference type="Proteomes" id="UP000016666"/>
    </source>
</evidence>
<proteinExistence type="predicted"/>
<reference evidence="1" key="2">
    <citation type="submission" date="2025-08" db="UniProtKB">
        <authorList>
            <consortium name="Ensembl"/>
        </authorList>
    </citation>
    <scope>IDENTIFICATION</scope>
</reference>
<protein>
    <submittedName>
        <fullName evidence="1">Uncharacterized protein</fullName>
    </submittedName>
</protein>
<name>A0A493T9Q1_ANAPP</name>
<dbReference type="Proteomes" id="UP000016666">
    <property type="component" value="Chromosome 1"/>
</dbReference>
<organism evidence="1 2">
    <name type="scientific">Anas platyrhynchos platyrhynchos</name>
    <name type="common">Northern mallard</name>
    <dbReference type="NCBI Taxonomy" id="8840"/>
    <lineage>
        <taxon>Eukaryota</taxon>
        <taxon>Metazoa</taxon>
        <taxon>Chordata</taxon>
        <taxon>Craniata</taxon>
        <taxon>Vertebrata</taxon>
        <taxon>Euteleostomi</taxon>
        <taxon>Archelosauria</taxon>
        <taxon>Archosauria</taxon>
        <taxon>Dinosauria</taxon>
        <taxon>Saurischia</taxon>
        <taxon>Theropoda</taxon>
        <taxon>Coelurosauria</taxon>
        <taxon>Aves</taxon>
        <taxon>Neognathae</taxon>
        <taxon>Galloanserae</taxon>
        <taxon>Anseriformes</taxon>
        <taxon>Anatidae</taxon>
        <taxon>Anatinae</taxon>
        <taxon>Anas</taxon>
    </lineage>
</organism>